<dbReference type="WBParaSite" id="Csp11.Scaffold629.g11696.t1">
    <property type="protein sequence ID" value="Csp11.Scaffold629.g11696.t1"/>
    <property type="gene ID" value="Csp11.Scaffold629.g11696"/>
</dbReference>
<organism evidence="1 2">
    <name type="scientific">Caenorhabditis tropicalis</name>
    <dbReference type="NCBI Taxonomy" id="1561998"/>
    <lineage>
        <taxon>Eukaryota</taxon>
        <taxon>Metazoa</taxon>
        <taxon>Ecdysozoa</taxon>
        <taxon>Nematoda</taxon>
        <taxon>Chromadorea</taxon>
        <taxon>Rhabditida</taxon>
        <taxon>Rhabditina</taxon>
        <taxon>Rhabditomorpha</taxon>
        <taxon>Rhabditoidea</taxon>
        <taxon>Rhabditidae</taxon>
        <taxon>Peloderinae</taxon>
        <taxon>Caenorhabditis</taxon>
    </lineage>
</organism>
<accession>A0A1I7TTR8</accession>
<reference evidence="2" key="1">
    <citation type="submission" date="2016-11" db="UniProtKB">
        <authorList>
            <consortium name="WormBaseParasite"/>
        </authorList>
    </citation>
    <scope>IDENTIFICATION</scope>
</reference>
<dbReference type="Proteomes" id="UP000095282">
    <property type="component" value="Unplaced"/>
</dbReference>
<evidence type="ECO:0000313" key="2">
    <source>
        <dbReference type="WBParaSite" id="Csp11.Scaffold629.g11696.t1"/>
    </source>
</evidence>
<evidence type="ECO:0000313" key="1">
    <source>
        <dbReference type="Proteomes" id="UP000095282"/>
    </source>
</evidence>
<keyword evidence="1" id="KW-1185">Reference proteome</keyword>
<protein>
    <submittedName>
        <fullName evidence="2">Uncharacterized protein</fullName>
    </submittedName>
</protein>
<dbReference type="AlphaFoldDB" id="A0A1I7TTR8"/>
<name>A0A1I7TTR8_9PELO</name>
<sequence length="82" mass="9798">MAQLTMKAFLDLEVGYWWRTQPSDRISTRLLRLKRQTIRFTHRTKKVITGVLVMEPFSASDARFWSRRVHPKSSFSSIWSIR</sequence>
<proteinExistence type="predicted"/>